<sequence>MGWTSQTSILIVIDFCHVQMLPLKYLALLAKRVREGERESVHLYTAEGTK</sequence>
<organism evidence="1">
    <name type="scientific">Anguilla anguilla</name>
    <name type="common">European freshwater eel</name>
    <name type="synonym">Muraena anguilla</name>
    <dbReference type="NCBI Taxonomy" id="7936"/>
    <lineage>
        <taxon>Eukaryota</taxon>
        <taxon>Metazoa</taxon>
        <taxon>Chordata</taxon>
        <taxon>Craniata</taxon>
        <taxon>Vertebrata</taxon>
        <taxon>Euteleostomi</taxon>
        <taxon>Actinopterygii</taxon>
        <taxon>Neopterygii</taxon>
        <taxon>Teleostei</taxon>
        <taxon>Anguilliformes</taxon>
        <taxon>Anguillidae</taxon>
        <taxon>Anguilla</taxon>
    </lineage>
</organism>
<dbReference type="EMBL" id="GBXM01080726">
    <property type="protein sequence ID" value="JAH27851.1"/>
    <property type="molecule type" value="Transcribed_RNA"/>
</dbReference>
<reference evidence="1" key="1">
    <citation type="submission" date="2014-11" db="EMBL/GenBank/DDBJ databases">
        <authorList>
            <person name="Amaro Gonzalez C."/>
        </authorList>
    </citation>
    <scope>NUCLEOTIDE SEQUENCE</scope>
</reference>
<accession>A0A0E9RFE9</accession>
<proteinExistence type="predicted"/>
<evidence type="ECO:0000313" key="1">
    <source>
        <dbReference type="EMBL" id="JAH27851.1"/>
    </source>
</evidence>
<dbReference type="AlphaFoldDB" id="A0A0E9RFE9"/>
<name>A0A0E9RFE9_ANGAN</name>
<reference evidence="1" key="2">
    <citation type="journal article" date="2015" name="Fish Shellfish Immunol.">
        <title>Early steps in the European eel (Anguilla anguilla)-Vibrio vulnificus interaction in the gills: Role of the RtxA13 toxin.</title>
        <authorList>
            <person name="Callol A."/>
            <person name="Pajuelo D."/>
            <person name="Ebbesson L."/>
            <person name="Teles M."/>
            <person name="MacKenzie S."/>
            <person name="Amaro C."/>
        </authorList>
    </citation>
    <scope>NUCLEOTIDE SEQUENCE</scope>
</reference>
<protein>
    <submittedName>
        <fullName evidence="1">Uncharacterized protein</fullName>
    </submittedName>
</protein>